<dbReference type="EMBL" id="BPLQ01000802">
    <property type="protein sequence ID" value="GIX75106.1"/>
    <property type="molecule type" value="Genomic_DNA"/>
</dbReference>
<feature type="domain" description="G-protein coupled receptors family 2 profile 2" evidence="8">
    <location>
        <begin position="146"/>
        <end position="402"/>
    </location>
</feature>
<dbReference type="Gene3D" id="1.20.1070.10">
    <property type="entry name" value="Rhodopsin 7-helix transmembrane proteins"/>
    <property type="match status" value="1"/>
</dbReference>
<evidence type="ECO:0000313" key="10">
    <source>
        <dbReference type="Proteomes" id="UP001054837"/>
    </source>
</evidence>
<feature type="signal peptide" evidence="7">
    <location>
        <begin position="1"/>
        <end position="20"/>
    </location>
</feature>
<dbReference type="GO" id="GO:0004930">
    <property type="term" value="F:G protein-coupled receptor activity"/>
    <property type="evidence" value="ECO:0007669"/>
    <property type="project" value="InterPro"/>
</dbReference>
<feature type="chain" id="PRO_5043674593" evidence="7">
    <location>
        <begin position="21"/>
        <end position="432"/>
    </location>
</feature>
<evidence type="ECO:0000256" key="3">
    <source>
        <dbReference type="ARBA" id="ARBA00022989"/>
    </source>
</evidence>
<dbReference type="GO" id="GO:0007166">
    <property type="term" value="P:cell surface receptor signaling pathway"/>
    <property type="evidence" value="ECO:0007669"/>
    <property type="project" value="InterPro"/>
</dbReference>
<feature type="transmembrane region" description="Helical" evidence="6">
    <location>
        <begin position="307"/>
        <end position="335"/>
    </location>
</feature>
<comment type="subcellular location">
    <subcellularLocation>
        <location evidence="1">Membrane</location>
        <topology evidence="1">Multi-pass membrane protein</topology>
    </subcellularLocation>
</comment>
<dbReference type="InterPro" id="IPR017981">
    <property type="entry name" value="GPCR_2-like_7TM"/>
</dbReference>
<evidence type="ECO:0000259" key="8">
    <source>
        <dbReference type="PROSITE" id="PS50261"/>
    </source>
</evidence>
<dbReference type="PRINTS" id="PR00249">
    <property type="entry name" value="GPCRSECRETIN"/>
</dbReference>
<dbReference type="PANTHER" id="PTHR45902:SF4">
    <property type="entry name" value="G-PROTEIN COUPLED RECEPTORS FAMILY 2 PROFILE 2 DOMAIN-CONTAINING PROTEIN"/>
    <property type="match status" value="1"/>
</dbReference>
<dbReference type="InterPro" id="IPR000832">
    <property type="entry name" value="GPCR_2_secretin-like"/>
</dbReference>
<keyword evidence="2 6" id="KW-0812">Transmembrane</keyword>
<gene>
    <name evidence="9" type="primary">AVEN_197587_1</name>
    <name evidence="9" type="ORF">CDAR_479521</name>
</gene>
<keyword evidence="4 6" id="KW-0472">Membrane</keyword>
<evidence type="ECO:0000256" key="4">
    <source>
        <dbReference type="ARBA" id="ARBA00023136"/>
    </source>
</evidence>
<accession>A0AAV4MRP5</accession>
<feature type="transmembrane region" description="Helical" evidence="6">
    <location>
        <begin position="149"/>
        <end position="169"/>
    </location>
</feature>
<organism evidence="9 10">
    <name type="scientific">Caerostris darwini</name>
    <dbReference type="NCBI Taxonomy" id="1538125"/>
    <lineage>
        <taxon>Eukaryota</taxon>
        <taxon>Metazoa</taxon>
        <taxon>Ecdysozoa</taxon>
        <taxon>Arthropoda</taxon>
        <taxon>Chelicerata</taxon>
        <taxon>Arachnida</taxon>
        <taxon>Araneae</taxon>
        <taxon>Araneomorphae</taxon>
        <taxon>Entelegynae</taxon>
        <taxon>Araneoidea</taxon>
        <taxon>Araneidae</taxon>
        <taxon>Caerostris</taxon>
    </lineage>
</organism>
<name>A0AAV4MRP5_9ARAC</name>
<dbReference type="InterPro" id="IPR053231">
    <property type="entry name" value="GPCR_LN-TM7"/>
</dbReference>
<evidence type="ECO:0000256" key="2">
    <source>
        <dbReference type="ARBA" id="ARBA00022692"/>
    </source>
</evidence>
<keyword evidence="10" id="KW-1185">Reference proteome</keyword>
<evidence type="ECO:0000256" key="5">
    <source>
        <dbReference type="SAM" id="MobiDB-lite"/>
    </source>
</evidence>
<feature type="transmembrane region" description="Helical" evidence="6">
    <location>
        <begin position="259"/>
        <end position="280"/>
    </location>
</feature>
<dbReference type="Proteomes" id="UP001054837">
    <property type="component" value="Unassembled WGS sequence"/>
</dbReference>
<proteinExistence type="predicted"/>
<feature type="transmembrane region" description="Helical" evidence="6">
    <location>
        <begin position="219"/>
        <end position="238"/>
    </location>
</feature>
<dbReference type="CDD" id="cd15039">
    <property type="entry name" value="7tmB3_Methuselah-like"/>
    <property type="match status" value="1"/>
</dbReference>
<comment type="caution">
    <text evidence="9">The sequence shown here is derived from an EMBL/GenBank/DDBJ whole genome shotgun (WGS) entry which is preliminary data.</text>
</comment>
<dbReference type="Pfam" id="PF00002">
    <property type="entry name" value="7tm_2"/>
    <property type="match status" value="1"/>
</dbReference>
<feature type="transmembrane region" description="Helical" evidence="6">
    <location>
        <begin position="181"/>
        <end position="203"/>
    </location>
</feature>
<feature type="transmembrane region" description="Helical" evidence="6">
    <location>
        <begin position="380"/>
        <end position="400"/>
    </location>
</feature>
<keyword evidence="3 6" id="KW-1133">Transmembrane helix</keyword>
<protein>
    <submittedName>
        <fullName evidence="9">G_PROTEIN_RECEP_F2_4 domain-containing protein</fullName>
    </submittedName>
</protein>
<feature type="region of interest" description="Disordered" evidence="5">
    <location>
        <begin position="30"/>
        <end position="72"/>
    </location>
</feature>
<dbReference type="PROSITE" id="PS50261">
    <property type="entry name" value="G_PROTEIN_RECEP_F2_4"/>
    <property type="match status" value="1"/>
</dbReference>
<feature type="transmembrane region" description="Helical" evidence="6">
    <location>
        <begin position="347"/>
        <end position="368"/>
    </location>
</feature>
<evidence type="ECO:0000256" key="7">
    <source>
        <dbReference type="SAM" id="SignalP"/>
    </source>
</evidence>
<dbReference type="SUPFAM" id="SSF81321">
    <property type="entry name" value="Family A G protein-coupled receptor-like"/>
    <property type="match status" value="1"/>
</dbReference>
<dbReference type="AlphaFoldDB" id="A0AAV4MRP5"/>
<evidence type="ECO:0000256" key="1">
    <source>
        <dbReference type="ARBA" id="ARBA00004141"/>
    </source>
</evidence>
<dbReference type="GO" id="GO:0016020">
    <property type="term" value="C:membrane"/>
    <property type="evidence" value="ECO:0007669"/>
    <property type="project" value="UniProtKB-SubCell"/>
</dbReference>
<evidence type="ECO:0000313" key="9">
    <source>
        <dbReference type="EMBL" id="GIX75106.1"/>
    </source>
</evidence>
<dbReference type="PANTHER" id="PTHR45902">
    <property type="entry name" value="LATROPHILIN RECEPTOR-LIKE PROTEIN A"/>
    <property type="match status" value="1"/>
</dbReference>
<evidence type="ECO:0000256" key="6">
    <source>
        <dbReference type="SAM" id="Phobius"/>
    </source>
</evidence>
<keyword evidence="7" id="KW-0732">Signal</keyword>
<sequence>MNCWILRAAVVIFLWEMSCSNSIRMSPAGHRVARSTNSSRDEREHVDVNPPAANSCVNVSNSEDNETTAEPAVEVDESKFRKEFLTCAKSPVECQYYQILPNKSVFVPLYNRLFDTADHTIVKQVLYICSDFLEESIDDKKFSSALDTVSIVGTSISLVCILLHMAMFLSFRKLRNLPGYCLFSLCVALLAAYVLTLLSYFHYSGAKDVDCTAVGGMKAYFFLASLFWMNVMSYDIWRSLRMATAKLRLTGDRPMLVRYAMYSAYSWGFPLAIVLVGVIVDSSPGSDEKYRFTIERGSCWFYYRQALLVYFVVPLVVLLVLNSVLFVWSFCMIVGASLNTAENRADLWSRFLVCVRLAVVMGLMWFFGILAPLTEQSWLWYLYVLCNVLQGVFIFFSFTFTEKTRHECKKAIQGKKSSVIPTQTSSQQSTSV</sequence>
<reference evidence="9 10" key="1">
    <citation type="submission" date="2021-06" db="EMBL/GenBank/DDBJ databases">
        <title>Caerostris darwini draft genome.</title>
        <authorList>
            <person name="Kono N."/>
            <person name="Arakawa K."/>
        </authorList>
    </citation>
    <scope>NUCLEOTIDE SEQUENCE [LARGE SCALE GENOMIC DNA]</scope>
</reference>